<organism evidence="2 3">
    <name type="scientific">Gluconacetobacter entanii</name>
    <dbReference type="NCBI Taxonomy" id="108528"/>
    <lineage>
        <taxon>Bacteria</taxon>
        <taxon>Pseudomonadati</taxon>
        <taxon>Pseudomonadota</taxon>
        <taxon>Alphaproteobacteria</taxon>
        <taxon>Acetobacterales</taxon>
        <taxon>Acetobacteraceae</taxon>
        <taxon>Gluconacetobacter</taxon>
    </lineage>
</organism>
<protein>
    <submittedName>
        <fullName evidence="2">Uncharacterized protein</fullName>
    </submittedName>
</protein>
<gene>
    <name evidence="2" type="ORF">NO263_07715</name>
</gene>
<proteinExistence type="predicted"/>
<dbReference type="EMBL" id="JANGSQ010000099">
    <property type="protein sequence ID" value="MCW4590463.1"/>
    <property type="molecule type" value="Genomic_DNA"/>
</dbReference>
<dbReference type="RefSeq" id="WP_265176067.1">
    <property type="nucleotide sequence ID" value="NZ_JANGSQ010000099.1"/>
</dbReference>
<keyword evidence="3" id="KW-1185">Reference proteome</keyword>
<evidence type="ECO:0000256" key="1">
    <source>
        <dbReference type="SAM" id="MobiDB-lite"/>
    </source>
</evidence>
<feature type="compositionally biased region" description="Polar residues" evidence="1">
    <location>
        <begin position="15"/>
        <end position="25"/>
    </location>
</feature>
<reference evidence="2 3" key="1">
    <citation type="submission" date="2022-07" db="EMBL/GenBank/DDBJ databases">
        <title>Genome stability of Gluconacetobacter entanii AV429.</title>
        <authorList>
            <person name="Trcek J."/>
            <person name="Cepec E."/>
        </authorList>
    </citation>
    <scope>NUCLEOTIDE SEQUENCE [LARGE SCALE GENOMIC DNA]</scope>
    <source>
        <strain evidence="2 3">AV429_2022</strain>
    </source>
</reference>
<sequence length="75" mass="8238">MEPRKGPRAAAPGYRSTNAVVNTQGWQEDAGRLGVGEGSSFSEEKEAKRLLNIMVIFGKDIELFPPHIMEHALNS</sequence>
<comment type="caution">
    <text evidence="2">The sequence shown here is derived from an EMBL/GenBank/DDBJ whole genome shotgun (WGS) entry which is preliminary data.</text>
</comment>
<dbReference type="Proteomes" id="UP001526337">
    <property type="component" value="Unassembled WGS sequence"/>
</dbReference>
<evidence type="ECO:0000313" key="3">
    <source>
        <dbReference type="Proteomes" id="UP001526337"/>
    </source>
</evidence>
<name>A0ABT3K4W9_9PROT</name>
<accession>A0ABT3K4W9</accession>
<evidence type="ECO:0000313" key="2">
    <source>
        <dbReference type="EMBL" id="MCW4590463.1"/>
    </source>
</evidence>
<feature type="region of interest" description="Disordered" evidence="1">
    <location>
        <begin position="1"/>
        <end position="25"/>
    </location>
</feature>